<dbReference type="GO" id="GO:0022857">
    <property type="term" value="F:transmembrane transporter activity"/>
    <property type="evidence" value="ECO:0007669"/>
    <property type="project" value="InterPro"/>
</dbReference>
<feature type="transmembrane region" description="Helical" evidence="7">
    <location>
        <begin position="235"/>
        <end position="260"/>
    </location>
</feature>
<reference evidence="8" key="1">
    <citation type="submission" date="2023-06" db="EMBL/GenBank/DDBJ databases">
        <title>Conoideocrella luteorostrata (Hypocreales: Clavicipitaceae), a potential biocontrol fungus for elongate hemlock scale in United States Christmas tree production areas.</title>
        <authorList>
            <person name="Barrett H."/>
            <person name="Lovett B."/>
            <person name="Macias A.M."/>
            <person name="Stajich J.E."/>
            <person name="Kasson M.T."/>
        </authorList>
    </citation>
    <scope>NUCLEOTIDE SEQUENCE</scope>
    <source>
        <strain evidence="8">ARSEF 14590</strain>
    </source>
</reference>
<evidence type="ECO:0000256" key="3">
    <source>
        <dbReference type="ARBA" id="ARBA00022692"/>
    </source>
</evidence>
<feature type="transmembrane region" description="Helical" evidence="7">
    <location>
        <begin position="272"/>
        <end position="293"/>
    </location>
</feature>
<dbReference type="EMBL" id="JASWJB010000013">
    <property type="protein sequence ID" value="KAK2612663.1"/>
    <property type="molecule type" value="Genomic_DNA"/>
</dbReference>
<evidence type="ECO:0000256" key="5">
    <source>
        <dbReference type="ARBA" id="ARBA00023136"/>
    </source>
</evidence>
<dbReference type="Gene3D" id="1.20.1720.10">
    <property type="entry name" value="Multidrug resistance protein D"/>
    <property type="match status" value="1"/>
</dbReference>
<evidence type="ECO:0000256" key="1">
    <source>
        <dbReference type="ARBA" id="ARBA00004141"/>
    </source>
</evidence>
<proteinExistence type="inferred from homology"/>
<dbReference type="PANTHER" id="PTHR23501">
    <property type="entry name" value="MAJOR FACILITATOR SUPERFAMILY"/>
    <property type="match status" value="1"/>
</dbReference>
<evidence type="ECO:0000256" key="4">
    <source>
        <dbReference type="ARBA" id="ARBA00022989"/>
    </source>
</evidence>
<feature type="transmembrane region" description="Helical" evidence="7">
    <location>
        <begin position="51"/>
        <end position="72"/>
    </location>
</feature>
<dbReference type="Pfam" id="PF07690">
    <property type="entry name" value="MFS_1"/>
    <property type="match status" value="1"/>
</dbReference>
<feature type="transmembrane region" description="Helical" evidence="7">
    <location>
        <begin position="299"/>
        <end position="320"/>
    </location>
</feature>
<keyword evidence="3 7" id="KW-0812">Transmembrane</keyword>
<feature type="region of interest" description="Disordered" evidence="6">
    <location>
        <begin position="1"/>
        <end position="33"/>
    </location>
</feature>
<comment type="subcellular location">
    <subcellularLocation>
        <location evidence="1">Membrane</location>
        <topology evidence="1">Multi-pass membrane protein</topology>
    </subcellularLocation>
</comment>
<name>A0AAJ0CY50_9HYPO</name>
<organism evidence="8 9">
    <name type="scientific">Conoideocrella luteorostrata</name>
    <dbReference type="NCBI Taxonomy" id="1105319"/>
    <lineage>
        <taxon>Eukaryota</taxon>
        <taxon>Fungi</taxon>
        <taxon>Dikarya</taxon>
        <taxon>Ascomycota</taxon>
        <taxon>Pezizomycotina</taxon>
        <taxon>Sordariomycetes</taxon>
        <taxon>Hypocreomycetidae</taxon>
        <taxon>Hypocreales</taxon>
        <taxon>Clavicipitaceae</taxon>
        <taxon>Conoideocrella</taxon>
    </lineage>
</organism>
<dbReference type="GO" id="GO:0005886">
    <property type="term" value="C:plasma membrane"/>
    <property type="evidence" value="ECO:0007669"/>
    <property type="project" value="TreeGrafter"/>
</dbReference>
<feature type="transmembrane region" description="Helical" evidence="7">
    <location>
        <begin position="198"/>
        <end position="215"/>
    </location>
</feature>
<feature type="transmembrane region" description="Helical" evidence="7">
    <location>
        <begin position="165"/>
        <end position="186"/>
    </location>
</feature>
<comment type="similarity">
    <text evidence="2">Belongs to the major facilitator superfamily. TCR/Tet family.</text>
</comment>
<protein>
    <submittedName>
        <fullName evidence="8">Uncharacterized protein</fullName>
    </submittedName>
</protein>
<evidence type="ECO:0000313" key="8">
    <source>
        <dbReference type="EMBL" id="KAK2612663.1"/>
    </source>
</evidence>
<sequence>MITTFDENKEKSLDTLGTADGSEPAKGPSAKEPAQHILEQDHSQYLKGWKLFLVMSGITVVLLLAMLDISIVGTCYGSATHWQNLHLFQHKVYTGVAMGVGQIGVVLGPLLGGVLTEHASWRWCFYINLPLGGLAGLFLILIHIPDQTPKERLTFRHVRTVYPKFDLVGFALFAPASIMLLLALSFGAGDYKWNSSQVIGLFCGAGVTAIVFVLWEHRMGNDAMIPLPMVRQRVVWASAMNFSLLMMSIIVGSTFMPIYLQSVKGLSPTMSGVYLLASIGPQIVFVIISGALVGKLGYYITWALFASAMTTIACGLITLWNPETSLGPIIGYQILLGARGAGMQMGVIAIQTALPPKMAAVGNSFIVFSQNFLGAILITIANIIFQETLRAKIAANIPGISSEAAIAAGGSAEAVRALASSGEQLQRLLEAYSTGFRNVFYMLTGIVALAFMASFGMGWVDLRKKVPPKKV</sequence>
<evidence type="ECO:0000256" key="6">
    <source>
        <dbReference type="SAM" id="MobiDB-lite"/>
    </source>
</evidence>
<dbReference type="PANTHER" id="PTHR23501:SF193">
    <property type="entry name" value="MULTIDRUG TRANSPORTER, PUTATIVE (AFU_ORTHOLOGUE AFUA_8G00940)-RELATED"/>
    <property type="match status" value="1"/>
</dbReference>
<feature type="compositionally biased region" description="Basic and acidic residues" evidence="6">
    <location>
        <begin position="1"/>
        <end position="13"/>
    </location>
</feature>
<evidence type="ECO:0000256" key="7">
    <source>
        <dbReference type="SAM" id="Phobius"/>
    </source>
</evidence>
<dbReference type="AlphaFoldDB" id="A0AAJ0CY50"/>
<feature type="transmembrane region" description="Helical" evidence="7">
    <location>
        <begin position="123"/>
        <end position="145"/>
    </location>
</feature>
<accession>A0AAJ0CY50</accession>
<feature type="transmembrane region" description="Helical" evidence="7">
    <location>
        <begin position="92"/>
        <end position="111"/>
    </location>
</feature>
<evidence type="ECO:0000313" key="9">
    <source>
        <dbReference type="Proteomes" id="UP001251528"/>
    </source>
</evidence>
<feature type="transmembrane region" description="Helical" evidence="7">
    <location>
        <begin position="439"/>
        <end position="460"/>
    </location>
</feature>
<keyword evidence="9" id="KW-1185">Reference proteome</keyword>
<gene>
    <name evidence="8" type="ORF">QQS21_001280</name>
</gene>
<evidence type="ECO:0000256" key="2">
    <source>
        <dbReference type="ARBA" id="ARBA00007520"/>
    </source>
</evidence>
<dbReference type="SUPFAM" id="SSF103473">
    <property type="entry name" value="MFS general substrate transporter"/>
    <property type="match status" value="2"/>
</dbReference>
<dbReference type="Proteomes" id="UP001251528">
    <property type="component" value="Unassembled WGS sequence"/>
</dbReference>
<keyword evidence="5 7" id="KW-0472">Membrane</keyword>
<dbReference type="InterPro" id="IPR036259">
    <property type="entry name" value="MFS_trans_sf"/>
</dbReference>
<comment type="caution">
    <text evidence="8">The sequence shown here is derived from an EMBL/GenBank/DDBJ whole genome shotgun (WGS) entry which is preliminary data.</text>
</comment>
<keyword evidence="4 7" id="KW-1133">Transmembrane helix</keyword>
<dbReference type="Gene3D" id="1.20.1250.20">
    <property type="entry name" value="MFS general substrate transporter like domains"/>
    <property type="match status" value="1"/>
</dbReference>
<dbReference type="InterPro" id="IPR011701">
    <property type="entry name" value="MFS"/>
</dbReference>
<feature type="transmembrane region" description="Helical" evidence="7">
    <location>
        <begin position="365"/>
        <end position="385"/>
    </location>
</feature>